<dbReference type="AlphaFoldDB" id="A0A6N3FIA2"/>
<evidence type="ECO:0000313" key="1">
    <source>
        <dbReference type="EMBL" id="VYU52087.1"/>
    </source>
</evidence>
<reference evidence="1" key="1">
    <citation type="submission" date="2019-11" db="EMBL/GenBank/DDBJ databases">
        <authorList>
            <person name="Feng L."/>
        </authorList>
    </citation>
    <scope>NUCLEOTIDE SEQUENCE</scope>
    <source>
        <strain evidence="1">EMassiliensisLFYP7</strain>
    </source>
</reference>
<gene>
    <name evidence="1" type="ORF">EMLFYP7_02686</name>
</gene>
<evidence type="ECO:0008006" key="2">
    <source>
        <dbReference type="Google" id="ProtNLM"/>
    </source>
</evidence>
<dbReference type="EMBL" id="CACRTZ010000029">
    <property type="protein sequence ID" value="VYU52087.1"/>
    <property type="molecule type" value="Genomic_DNA"/>
</dbReference>
<dbReference type="RefSeq" id="WP_044180942.1">
    <property type="nucleotide sequence ID" value="NZ_CABKSF010000003.1"/>
</dbReference>
<organism evidence="1">
    <name type="scientific">Phytobacter massiliensis</name>
    <dbReference type="NCBI Taxonomy" id="1485952"/>
    <lineage>
        <taxon>Bacteria</taxon>
        <taxon>Pseudomonadati</taxon>
        <taxon>Pseudomonadota</taxon>
        <taxon>Gammaproteobacteria</taxon>
        <taxon>Enterobacterales</taxon>
        <taxon>Enterobacteriaceae</taxon>
        <taxon>Phytobacter</taxon>
    </lineage>
</organism>
<protein>
    <recommendedName>
        <fullName evidence="2">Gp12</fullName>
    </recommendedName>
</protein>
<proteinExistence type="predicted"/>
<sequence>MKYIYSGPASGVTLADGEELLLWTDSEVSLPEDNEWVMTMIARGHLTPVITEAAEITEEEEEIVHGS</sequence>
<dbReference type="OrthoDB" id="8592445at2"/>
<accession>A0A6N3FIA2</accession>
<name>A0A6N3FIA2_9ENTR</name>